<gene>
    <name evidence="2" type="ORF">FB567DRAFT_610181</name>
</gene>
<keyword evidence="3" id="KW-1185">Reference proteome</keyword>
<protein>
    <submittedName>
        <fullName evidence="2">Uncharacterized protein</fullName>
    </submittedName>
</protein>
<keyword evidence="1" id="KW-0175">Coiled coil</keyword>
<evidence type="ECO:0000256" key="1">
    <source>
        <dbReference type="SAM" id="Coils"/>
    </source>
</evidence>
<dbReference type="OrthoDB" id="1577640at2759"/>
<feature type="coiled-coil region" evidence="1">
    <location>
        <begin position="82"/>
        <end position="109"/>
    </location>
</feature>
<evidence type="ECO:0000313" key="2">
    <source>
        <dbReference type="EMBL" id="KAH7093611.1"/>
    </source>
</evidence>
<accession>A0A8K0RHW9</accession>
<sequence length="1171" mass="130929">MCFFDQHRFSCGDWKWGHFRHHCAKEYRMGETCGLKLVMETIPTATKCKLCDKIDTKMRRRAAEVDRIRRWQLGGTRFITSIDNATDLVKGLDHEIDGLEQERKQCQGSGDGLSPESDPVEKAECVPTTARAAIAERDEDNDSFCQWSRLEEDFGSENGLGDDCTALQSHPLPSDSGYRSGTGANTASVCSSDSGSCSMTLPSDLAQEFISSVVQTIIRTSGADIWAGFAVAHFTRDEFEQNVKALIKKHLGITISLPSTSEAQYLRGQNIDAKVLARLLRLLRHYRKQITSSICEEVFSDSINHSSLERILKSSTQLSLTERLDLLERTDPHERIPRNETSASKTNDDFAEAEYADQLFDDLEKCSNEFSSSGLVHSFAKELRDKFYRAETAENDGVETILREQSLYEPRFHSYEAYINVQWSPIEFMQSVGGKDYSNLGSVVVITGSTLYAQATTIAEYVAATWPRSGKSFLRFLDRVLDLNNNERLETKTSQISLSRDGLSIRANVFESRLAIFASATTDAQLIQLSQQLAWIGCALRSSPYGEEVAYLRPLFLRTSSRSFEIMFKHAPIHDAERACWLPLFPCGVIASGFPIAPREDETGLEISLPLLAAIAGVRRAVEYAGGVVMKSFSHLFVPIRKRGERLQWHAVINDDEDKRMTYAEGLSRCSSRAMLHDVTLQDIQTLRAIVGWCPIAKSRLGCASINYSNIDYSKTGEADGTGVQCSGGSIGFQQFGLAAIDFRIGPKPGRCHYQRKGTFSKVVRVAEQTPVTLYDTGEKRAWLVPASGVILHIIQHRHHLDPFFVDGSLIEIDTQIRQGSTASNILLSNHSQRLSDDEGHIFKDEVLDIWAVMEFLLEENVRRYEKASGVSLSAPFRETLCGFEFKAIVQDRSPMRLKQAVIRKTADRWPQLVREIDSLVLFADGFEDIIAPDDRTCVGICRRWLGVPKGQDYLATTVKMLQQLYDEAGNRLSCDFLTSSSKLQWHQGQSMLFESCQNVLDCKCQRLQRLLPVFAHGTLIPPARLIGEGAVIFGRENRETSCQKRVRNAGVSTGLYSQANVPLHISTLGEASNSCHNDRSPASLLVAPSSTKTCTSDNSLSRQTTNTAARTISSNDQPTQDNSEIRVQAVHVPQRFRASIDKALETIRALDNEIYELSCERQRRLQAIGH</sequence>
<dbReference type="AlphaFoldDB" id="A0A8K0RHW9"/>
<dbReference type="Proteomes" id="UP000813461">
    <property type="component" value="Unassembled WGS sequence"/>
</dbReference>
<dbReference type="EMBL" id="JAGMVJ010000002">
    <property type="protein sequence ID" value="KAH7093611.1"/>
    <property type="molecule type" value="Genomic_DNA"/>
</dbReference>
<comment type="caution">
    <text evidence="2">The sequence shown here is derived from an EMBL/GenBank/DDBJ whole genome shotgun (WGS) entry which is preliminary data.</text>
</comment>
<name>A0A8K0RHW9_9PLEO</name>
<organism evidence="2 3">
    <name type="scientific">Paraphoma chrysanthemicola</name>
    <dbReference type="NCBI Taxonomy" id="798071"/>
    <lineage>
        <taxon>Eukaryota</taxon>
        <taxon>Fungi</taxon>
        <taxon>Dikarya</taxon>
        <taxon>Ascomycota</taxon>
        <taxon>Pezizomycotina</taxon>
        <taxon>Dothideomycetes</taxon>
        <taxon>Pleosporomycetidae</taxon>
        <taxon>Pleosporales</taxon>
        <taxon>Pleosporineae</taxon>
        <taxon>Phaeosphaeriaceae</taxon>
        <taxon>Paraphoma</taxon>
    </lineage>
</organism>
<evidence type="ECO:0000313" key="3">
    <source>
        <dbReference type="Proteomes" id="UP000813461"/>
    </source>
</evidence>
<proteinExistence type="predicted"/>
<reference evidence="2" key="1">
    <citation type="journal article" date="2021" name="Nat. Commun.">
        <title>Genetic determinants of endophytism in the Arabidopsis root mycobiome.</title>
        <authorList>
            <person name="Mesny F."/>
            <person name="Miyauchi S."/>
            <person name="Thiergart T."/>
            <person name="Pickel B."/>
            <person name="Atanasova L."/>
            <person name="Karlsson M."/>
            <person name="Huettel B."/>
            <person name="Barry K.W."/>
            <person name="Haridas S."/>
            <person name="Chen C."/>
            <person name="Bauer D."/>
            <person name="Andreopoulos W."/>
            <person name="Pangilinan J."/>
            <person name="LaButti K."/>
            <person name="Riley R."/>
            <person name="Lipzen A."/>
            <person name="Clum A."/>
            <person name="Drula E."/>
            <person name="Henrissat B."/>
            <person name="Kohler A."/>
            <person name="Grigoriev I.V."/>
            <person name="Martin F.M."/>
            <person name="Hacquard S."/>
        </authorList>
    </citation>
    <scope>NUCLEOTIDE SEQUENCE</scope>
    <source>
        <strain evidence="2">MPI-SDFR-AT-0120</strain>
    </source>
</reference>